<reference evidence="3 4" key="1">
    <citation type="submission" date="2020-05" db="EMBL/GenBank/DDBJ databases">
        <title>Gimesia benthica sp. nov., a novel planctomycete isolated from a deep-sea water sample of the Northwest Indian Ocean.</title>
        <authorList>
            <person name="Wang J."/>
            <person name="Ruan C."/>
            <person name="Song L."/>
            <person name="Zhu Y."/>
            <person name="Li A."/>
            <person name="Zheng X."/>
            <person name="Wang L."/>
            <person name="Lu Z."/>
            <person name="Huang Y."/>
            <person name="Du W."/>
            <person name="Zhou Y."/>
            <person name="Huang L."/>
            <person name="Dai X."/>
        </authorList>
    </citation>
    <scope>NUCLEOTIDE SEQUENCE [LARGE SCALE GENOMIC DNA]</scope>
    <source>
        <strain evidence="3 4">YYQ-30</strain>
    </source>
</reference>
<evidence type="ECO:0000313" key="3">
    <source>
        <dbReference type="EMBL" id="NNU79968.1"/>
    </source>
</evidence>
<comment type="caution">
    <text evidence="3">The sequence shown here is derived from an EMBL/GenBank/DDBJ whole genome shotgun (WGS) entry which is preliminary data.</text>
</comment>
<protein>
    <submittedName>
        <fullName evidence="3">DUF3131 domain-containing protein</fullName>
    </submittedName>
</protein>
<feature type="region of interest" description="Disordered" evidence="1">
    <location>
        <begin position="859"/>
        <end position="886"/>
    </location>
</feature>
<dbReference type="Proteomes" id="UP000572377">
    <property type="component" value="Unassembled WGS sequence"/>
</dbReference>
<evidence type="ECO:0000256" key="1">
    <source>
        <dbReference type="SAM" id="MobiDB-lite"/>
    </source>
</evidence>
<sequence>MATLTRRSFLHATLIGVPMAMALPGGRGRAAGSGPAMLLVSGIAADAEAGALFDYLDPILSQGVPVSCLLRHDPARPDALAENAPLCALLDRLRRDYAGLAEIVLHAPGLTDPRGFFRMRNAARAQNAYRRAMAPLAGQPVTALAAATDGAIDGPADGLRSAGFRTLIRLPSGNSAGTLGTAEDGTRVISGGRRFAIDAEATDLDALLAEALAGDALSILVADWPAASPDRETAFALGARLGDRLALALRGGGTRHATTPSELLLQSGEAPPRHLALCIEAGADSPARTALLAGLDAAGLRHTPLGPEGCALLTGAPDDAALRGLFATLGDSPAPRGACLASPAPLPGTDMAGLDLLLNLSAAPTAPLGLSPEGVLRLSPGLVHDGRPPVMGLADLERDLEEALAPLQDAILVIRADAFASAAEAETFVAALAAIGASGLFTLGDLADLQAAITARDEPARLVRAAARERRIAPPVPDPQTDLLLADARRAWAYFEALADPVSGLAPATAWREGGGVASYDFATMWDTGTQILATIGAHSLGLIEAGDFRGRIARILGHLGETRQAGLILPRGMTSTSGTAAGIDSYNASDTGRLLTALKVLETYVEGEEPGIADIVAGWDLDRTIREGMLHNITDGVFEDATATNYADYMTRGFALWGFEVASPYRTSGIETGFAADVEILHEIARLGPIGAEPHLLGAVELGQSDVARVAADALMAAQIAEHRATGRLLCVSEVPIDREPWFVYQGYQIGAEDPWVIRSGNPAPRFDTPGFRRSVEMVSTKAAFLWHVTRPGPYSDLLIAHVREKARGTVHGFAPGVLTALDAGVPNYADLNTNGVILEAIAMRLNGGRPAIEWRMSAAPNPTAPNPTAPNPTDGAVVPPPARP</sequence>
<name>A0A849L104_9RHOB</name>
<gene>
    <name evidence="3" type="ORF">HMH01_05895</name>
</gene>
<keyword evidence="4" id="KW-1185">Reference proteome</keyword>
<feature type="domain" description="DUF3131" evidence="2">
    <location>
        <begin position="487"/>
        <end position="848"/>
    </location>
</feature>
<dbReference type="RefSeq" id="WP_171323361.1">
    <property type="nucleotide sequence ID" value="NZ_JABFBC010000001.1"/>
</dbReference>
<evidence type="ECO:0000313" key="4">
    <source>
        <dbReference type="Proteomes" id="UP000572377"/>
    </source>
</evidence>
<dbReference type="InterPro" id="IPR021478">
    <property type="entry name" value="DUF3131"/>
</dbReference>
<accession>A0A849L104</accession>
<dbReference type="InterPro" id="IPR006311">
    <property type="entry name" value="TAT_signal"/>
</dbReference>
<dbReference type="EMBL" id="JABFBC010000001">
    <property type="protein sequence ID" value="NNU79968.1"/>
    <property type="molecule type" value="Genomic_DNA"/>
</dbReference>
<proteinExistence type="predicted"/>
<dbReference type="Pfam" id="PF11329">
    <property type="entry name" value="DUF3131"/>
    <property type="match status" value="1"/>
</dbReference>
<dbReference type="AlphaFoldDB" id="A0A849L104"/>
<dbReference type="Gene3D" id="1.50.10.140">
    <property type="match status" value="1"/>
</dbReference>
<evidence type="ECO:0000259" key="2">
    <source>
        <dbReference type="Pfam" id="PF11329"/>
    </source>
</evidence>
<dbReference type="PROSITE" id="PS51318">
    <property type="entry name" value="TAT"/>
    <property type="match status" value="1"/>
</dbReference>
<organism evidence="3 4">
    <name type="scientific">Halovulum dunhuangense</name>
    <dbReference type="NCBI Taxonomy" id="1505036"/>
    <lineage>
        <taxon>Bacteria</taxon>
        <taxon>Pseudomonadati</taxon>
        <taxon>Pseudomonadota</taxon>
        <taxon>Alphaproteobacteria</taxon>
        <taxon>Rhodobacterales</taxon>
        <taxon>Paracoccaceae</taxon>
        <taxon>Halovulum</taxon>
    </lineage>
</organism>